<proteinExistence type="predicted"/>
<dbReference type="PANTHER" id="PTHR11712">
    <property type="entry name" value="POLYKETIDE SYNTHASE-RELATED"/>
    <property type="match status" value="1"/>
</dbReference>
<dbReference type="InterPro" id="IPR000794">
    <property type="entry name" value="Beta-ketoacyl_synthase"/>
</dbReference>
<feature type="domain" description="Ketosynthase family 3 (KS3)" evidence="2">
    <location>
        <begin position="1"/>
        <end position="130"/>
    </location>
</feature>
<accession>A0ABY3YLL9</accession>
<protein>
    <recommendedName>
        <fullName evidence="2">Ketosynthase family 3 (KS3) domain-containing protein</fullName>
    </recommendedName>
</protein>
<dbReference type="Proteomes" id="UP000829476">
    <property type="component" value="Chromosome"/>
</dbReference>
<evidence type="ECO:0000259" key="2">
    <source>
        <dbReference type="PROSITE" id="PS52004"/>
    </source>
</evidence>
<organism evidence="3 4">
    <name type="scientific">Zhouia spongiae</name>
    <dbReference type="NCBI Taxonomy" id="2202721"/>
    <lineage>
        <taxon>Bacteria</taxon>
        <taxon>Pseudomonadati</taxon>
        <taxon>Bacteroidota</taxon>
        <taxon>Flavobacteriia</taxon>
        <taxon>Flavobacteriales</taxon>
        <taxon>Flavobacteriaceae</taxon>
        <taxon>Zhouia</taxon>
    </lineage>
</organism>
<evidence type="ECO:0000313" key="3">
    <source>
        <dbReference type="EMBL" id="UNY98058.1"/>
    </source>
</evidence>
<dbReference type="Pfam" id="PF02801">
    <property type="entry name" value="Ketoacyl-synt_C"/>
    <property type="match status" value="1"/>
</dbReference>
<evidence type="ECO:0000256" key="1">
    <source>
        <dbReference type="ARBA" id="ARBA00022679"/>
    </source>
</evidence>
<dbReference type="RefSeq" id="WP_242936468.1">
    <property type="nucleotide sequence ID" value="NZ_CP094326.1"/>
</dbReference>
<dbReference type="SUPFAM" id="SSF53901">
    <property type="entry name" value="Thiolase-like"/>
    <property type="match status" value="1"/>
</dbReference>
<dbReference type="Gene3D" id="3.40.47.10">
    <property type="match status" value="1"/>
</dbReference>
<dbReference type="EMBL" id="CP094326">
    <property type="protein sequence ID" value="UNY98058.1"/>
    <property type="molecule type" value="Genomic_DNA"/>
</dbReference>
<keyword evidence="1" id="KW-0808">Transferase</keyword>
<name>A0ABY3YLL9_9FLAO</name>
<dbReference type="InterPro" id="IPR016039">
    <property type="entry name" value="Thiolase-like"/>
</dbReference>
<evidence type="ECO:0000313" key="4">
    <source>
        <dbReference type="Proteomes" id="UP000829476"/>
    </source>
</evidence>
<dbReference type="InterPro" id="IPR014031">
    <property type="entry name" value="Ketoacyl_synth_C"/>
</dbReference>
<dbReference type="PANTHER" id="PTHR11712:SF336">
    <property type="entry name" value="3-OXOACYL-[ACYL-CARRIER-PROTEIN] SYNTHASE, MITOCHONDRIAL"/>
    <property type="match status" value="1"/>
</dbReference>
<gene>
    <name evidence="3" type="ORF">MQE36_13305</name>
</gene>
<reference evidence="3 4" key="1">
    <citation type="journal article" date="2018" name="Int. J. Syst. Evol. Microbiol.">
        <title>Zhouia spongiae sp. nov., isolated from a marine sponge.</title>
        <authorList>
            <person name="Zhuang L."/>
            <person name="Lin B."/>
            <person name="Qin F."/>
            <person name="Luo L."/>
        </authorList>
    </citation>
    <scope>NUCLEOTIDE SEQUENCE [LARGE SCALE GENOMIC DNA]</scope>
    <source>
        <strain evidence="3 4">HN-Y44</strain>
    </source>
</reference>
<keyword evidence="4" id="KW-1185">Reference proteome</keyword>
<sequence length="130" mass="13975">MRNAGATTLLIEPSEAANIQSSDIDYLNAHATSTPQGDLIELKAIERVFGKECKLNISATKSMTGHLLGADGAIEAIACIKAVEQNIIPPTINTSNVEPAYKDVFDFTLQTARQKEVHYAMSNTFGFGGM</sequence>
<dbReference type="InterPro" id="IPR020841">
    <property type="entry name" value="PKS_Beta-ketoAc_synthase_dom"/>
</dbReference>
<dbReference type="PROSITE" id="PS52004">
    <property type="entry name" value="KS3_2"/>
    <property type="match status" value="1"/>
</dbReference>